<evidence type="ECO:0000256" key="2">
    <source>
        <dbReference type="ARBA" id="ARBA00004613"/>
    </source>
</evidence>
<dbReference type="PANTHER" id="PTHR30033:SF2">
    <property type="entry name" value="FLAGELLAR HOOK PROTEIN"/>
    <property type="match status" value="1"/>
</dbReference>
<evidence type="ECO:0000256" key="4">
    <source>
        <dbReference type="ARBA" id="ARBA00016244"/>
    </source>
</evidence>
<keyword evidence="6" id="KW-0975">Bacterial flagellum</keyword>
<keyword evidence="9" id="KW-0282">Flagellum</keyword>
<gene>
    <name evidence="9" type="primary">flgK</name>
    <name evidence="9" type="ORF">Pan44_42870</name>
</gene>
<dbReference type="PANTHER" id="PTHR30033">
    <property type="entry name" value="FLAGELLAR HOOK-ASSOCIATED PROTEIN 1"/>
    <property type="match status" value="1"/>
</dbReference>
<keyword evidence="9" id="KW-0969">Cilium</keyword>
<dbReference type="NCBIfam" id="TIGR02492">
    <property type="entry name" value="flgK_ends"/>
    <property type="match status" value="1"/>
</dbReference>
<organism evidence="9 10">
    <name type="scientific">Caulifigura coniformis</name>
    <dbReference type="NCBI Taxonomy" id="2527983"/>
    <lineage>
        <taxon>Bacteria</taxon>
        <taxon>Pseudomonadati</taxon>
        <taxon>Planctomycetota</taxon>
        <taxon>Planctomycetia</taxon>
        <taxon>Planctomycetales</taxon>
        <taxon>Planctomycetaceae</taxon>
        <taxon>Caulifigura</taxon>
    </lineage>
</organism>
<dbReference type="EMBL" id="CP036271">
    <property type="protein sequence ID" value="QDT56235.1"/>
    <property type="molecule type" value="Genomic_DNA"/>
</dbReference>
<dbReference type="GO" id="GO:0009424">
    <property type="term" value="C:bacterial-type flagellum hook"/>
    <property type="evidence" value="ECO:0007669"/>
    <property type="project" value="InterPro"/>
</dbReference>
<dbReference type="InterPro" id="IPR010930">
    <property type="entry name" value="Flg_bb/hook_C_dom"/>
</dbReference>
<dbReference type="Pfam" id="PF06429">
    <property type="entry name" value="Flg_bbr_C"/>
    <property type="match status" value="1"/>
</dbReference>
<dbReference type="SUPFAM" id="SSF64518">
    <property type="entry name" value="Phase 1 flagellin"/>
    <property type="match status" value="1"/>
</dbReference>
<dbReference type="GO" id="GO:0044780">
    <property type="term" value="P:bacterial-type flagellum assembly"/>
    <property type="evidence" value="ECO:0007669"/>
    <property type="project" value="InterPro"/>
</dbReference>
<evidence type="ECO:0000313" key="10">
    <source>
        <dbReference type="Proteomes" id="UP000315700"/>
    </source>
</evidence>
<evidence type="ECO:0000259" key="7">
    <source>
        <dbReference type="Pfam" id="PF06429"/>
    </source>
</evidence>
<dbReference type="FunCoup" id="A0A517SJE1">
    <property type="interactions" value="64"/>
</dbReference>
<protein>
    <recommendedName>
        <fullName evidence="4">Flagellar hook-associated protein 1</fullName>
    </recommendedName>
</protein>
<dbReference type="KEGG" id="ccos:Pan44_42870"/>
<keyword evidence="5" id="KW-0964">Secreted</keyword>
<evidence type="ECO:0000256" key="3">
    <source>
        <dbReference type="ARBA" id="ARBA00009677"/>
    </source>
</evidence>
<dbReference type="RefSeq" id="WP_197453529.1">
    <property type="nucleotide sequence ID" value="NZ_CP036271.1"/>
</dbReference>
<name>A0A517SJE1_9PLAN</name>
<dbReference type="GO" id="GO:0005198">
    <property type="term" value="F:structural molecule activity"/>
    <property type="evidence" value="ECO:0007669"/>
    <property type="project" value="InterPro"/>
</dbReference>
<feature type="domain" description="Flagellar basal-body/hook protein C-terminal" evidence="7">
    <location>
        <begin position="615"/>
        <end position="651"/>
    </location>
</feature>
<evidence type="ECO:0000313" key="9">
    <source>
        <dbReference type="EMBL" id="QDT56235.1"/>
    </source>
</evidence>
<evidence type="ECO:0000256" key="1">
    <source>
        <dbReference type="ARBA" id="ARBA00004365"/>
    </source>
</evidence>
<comment type="similarity">
    <text evidence="3">Belongs to the flagella basal body rod proteins family.</text>
</comment>
<sequence length="656" mass="68920">MNLFDIPVSALRASQAGMTAISGNLANAATPGYHRQVAHLSETVGAEVANIRIGAGVEVNNVQRMRSVWVERSLLRNNSANGSAEVRNDVAHQLDTLFQVTDGSLTSRVEDFFNSWQDLSSQPGETTVRYDLLATAASLTSEVNALHSRMAELSLDLDTQIRDTVKTINQITSNIAILNKDIAVSEASGKEANDLRDKRDLLVSQLAEYIDVSSHETTGQPHVFSAANGAMLITTNAPKLDVVQTNGKYQLTIDGWTSPLPAGSGKLQGLLESKNVIVGGMQKRLETFAYDLVRTADQLHAQGLGLGGPFTSLNGERGVSDATIPLAKSALDFPVTNGVLTVTVTDQATGGRTAYAVNIEPAIDSLNDVAAKLNAIPNLRATVSAQTGRLTIISNDGYGFDFTNQPPTQPDTTAWTGSSGIKIDGAYTGSANANWTIKTSGPGTIGVTPGLRAQVVDSSGNLVGDWNVGLGYSAGDALTTSKGVTVSFGSGTVAGTDTATLRVTADSDETGILSTLGLNSLFTGTSAANFSVRQDLMDNPALLAAGQSTRSGDNSNATAFAALANALIADRGSLTFLESLAQMTADAGSFVQTVTREMDQLGAIKSDLTAQQQAVSGVDPNEELVKLLEFQRMFQAASKYITTVNSALDSLFGIFR</sequence>
<accession>A0A517SJE1</accession>
<evidence type="ECO:0000256" key="6">
    <source>
        <dbReference type="ARBA" id="ARBA00023143"/>
    </source>
</evidence>
<keyword evidence="10" id="KW-1185">Reference proteome</keyword>
<dbReference type="InParanoid" id="A0A517SJE1"/>
<proteinExistence type="inferred from homology"/>
<dbReference type="Pfam" id="PF22638">
    <property type="entry name" value="FlgK_D1"/>
    <property type="match status" value="1"/>
</dbReference>
<evidence type="ECO:0000256" key="5">
    <source>
        <dbReference type="ARBA" id="ARBA00022525"/>
    </source>
</evidence>
<comment type="subcellular location">
    <subcellularLocation>
        <location evidence="1">Bacterial flagellum</location>
    </subcellularLocation>
    <subcellularLocation>
        <location evidence="2">Secreted</location>
    </subcellularLocation>
</comment>
<feature type="domain" description="Flagellar hook-associated protein FlgK helical" evidence="8">
    <location>
        <begin position="92"/>
        <end position="308"/>
    </location>
</feature>
<dbReference type="AlphaFoldDB" id="A0A517SJE1"/>
<dbReference type="GO" id="GO:0005576">
    <property type="term" value="C:extracellular region"/>
    <property type="evidence" value="ECO:0007669"/>
    <property type="project" value="UniProtKB-SubCell"/>
</dbReference>
<keyword evidence="9" id="KW-0966">Cell projection</keyword>
<evidence type="ECO:0000259" key="8">
    <source>
        <dbReference type="Pfam" id="PF22638"/>
    </source>
</evidence>
<dbReference type="InterPro" id="IPR053927">
    <property type="entry name" value="FlgK_helical"/>
</dbReference>
<dbReference type="Proteomes" id="UP000315700">
    <property type="component" value="Chromosome"/>
</dbReference>
<reference evidence="9 10" key="1">
    <citation type="submission" date="2019-02" db="EMBL/GenBank/DDBJ databases">
        <title>Deep-cultivation of Planctomycetes and their phenomic and genomic characterization uncovers novel biology.</title>
        <authorList>
            <person name="Wiegand S."/>
            <person name="Jogler M."/>
            <person name="Boedeker C."/>
            <person name="Pinto D."/>
            <person name="Vollmers J."/>
            <person name="Rivas-Marin E."/>
            <person name="Kohn T."/>
            <person name="Peeters S.H."/>
            <person name="Heuer A."/>
            <person name="Rast P."/>
            <person name="Oberbeckmann S."/>
            <person name="Bunk B."/>
            <person name="Jeske O."/>
            <person name="Meyerdierks A."/>
            <person name="Storesund J.E."/>
            <person name="Kallscheuer N."/>
            <person name="Luecker S."/>
            <person name="Lage O.M."/>
            <person name="Pohl T."/>
            <person name="Merkel B.J."/>
            <person name="Hornburger P."/>
            <person name="Mueller R.-W."/>
            <person name="Bruemmer F."/>
            <person name="Labrenz M."/>
            <person name="Spormann A.M."/>
            <person name="Op den Camp H."/>
            <person name="Overmann J."/>
            <person name="Amann R."/>
            <person name="Jetten M.S.M."/>
            <person name="Mascher T."/>
            <person name="Medema M.H."/>
            <person name="Devos D.P."/>
            <person name="Kaster A.-K."/>
            <person name="Ovreas L."/>
            <person name="Rohde M."/>
            <person name="Galperin M.Y."/>
            <person name="Jogler C."/>
        </authorList>
    </citation>
    <scope>NUCLEOTIDE SEQUENCE [LARGE SCALE GENOMIC DNA]</scope>
    <source>
        <strain evidence="9 10">Pan44</strain>
    </source>
</reference>
<dbReference type="InterPro" id="IPR002371">
    <property type="entry name" value="FlgK"/>
</dbReference>